<evidence type="ECO:0000256" key="6">
    <source>
        <dbReference type="RuleBase" id="RU003345"/>
    </source>
</evidence>
<proteinExistence type="inferred from homology"/>
<evidence type="ECO:0000256" key="2">
    <source>
        <dbReference type="ARBA" id="ARBA00023002"/>
    </source>
</evidence>
<dbReference type="EMBL" id="JBHTIM010000001">
    <property type="protein sequence ID" value="MFD0780140.1"/>
    <property type="molecule type" value="Genomic_DNA"/>
</dbReference>
<evidence type="ECO:0000313" key="8">
    <source>
        <dbReference type="EMBL" id="MFD0780140.1"/>
    </source>
</evidence>
<dbReference type="InterPro" id="IPR015590">
    <property type="entry name" value="Aldehyde_DH_dom"/>
</dbReference>
<dbReference type="RefSeq" id="WP_378752909.1">
    <property type="nucleotide sequence ID" value="NZ_JBHSSV010000012.1"/>
</dbReference>
<evidence type="ECO:0000313" key="9">
    <source>
        <dbReference type="Proteomes" id="UP001597042"/>
    </source>
</evidence>
<keyword evidence="2 6" id="KW-0560">Oxidoreductase</keyword>
<sequence length="471" mass="49777">MTHNIYVNGKWTPSGSTELIDVINPATEQVIGSVPAGTADDVAAAAAAAKRAFDGWAALTPQERGDWIDKLADGLHARREEIARTVSSEIGMPYSHSIEWQSDLPIRNFRFYASYVRDYAYDAGYVKHSMVVKEPVGVVGCITPWNYPLHQIALKVAPALAAGCTVVLKPSEVAPLTAYLLAEVCDEIGLPAGVFNLVSGHGVPVGEAIATSPDIDMVSFTGSTAAGVRVSELAAPTVKKVALELGGKSANIILDDANLEEAVAAGVANCYFNAGQTCTALTRMLVPASVLPQVEEIAKRAADGFVYGDPFADETQLGPVVNSRQLQRVEELIAKGVEEGATLVTGGGTRPTDRGYFVEPTVFSGVTSDMTINKIEIFGPVLSIVPYADEDEAVDLANETEFGLAGGVWSGDEERAIKVARRLRTGQVSVNGGGFNNEAPFGGYKKSGIGREAGAAGFEEYLEVKSIHRAG</sequence>
<dbReference type="InterPro" id="IPR016163">
    <property type="entry name" value="Ald_DH_C"/>
</dbReference>
<accession>A0ABW2ZNR2</accession>
<comment type="catalytic activity">
    <reaction evidence="4">
        <text>an aldehyde + NAD(+) + H2O = a carboxylate + NADH + 2 H(+)</text>
        <dbReference type="Rhea" id="RHEA:16185"/>
        <dbReference type="ChEBI" id="CHEBI:15377"/>
        <dbReference type="ChEBI" id="CHEBI:15378"/>
        <dbReference type="ChEBI" id="CHEBI:17478"/>
        <dbReference type="ChEBI" id="CHEBI:29067"/>
        <dbReference type="ChEBI" id="CHEBI:57540"/>
        <dbReference type="ChEBI" id="CHEBI:57945"/>
        <dbReference type="EC" id="1.2.1.3"/>
    </reaction>
</comment>
<dbReference type="InterPro" id="IPR016162">
    <property type="entry name" value="Ald_DH_N"/>
</dbReference>
<dbReference type="Proteomes" id="UP001597042">
    <property type="component" value="Unassembled WGS sequence"/>
</dbReference>
<dbReference type="EC" id="1.2.1.3" evidence="3"/>
<gene>
    <name evidence="8" type="ORF">ACFQZV_02355</name>
</gene>
<evidence type="ECO:0000256" key="3">
    <source>
        <dbReference type="ARBA" id="ARBA00024226"/>
    </source>
</evidence>
<organism evidence="8 9">
    <name type="scientific">Microbacterium koreense</name>
    <dbReference type="NCBI Taxonomy" id="323761"/>
    <lineage>
        <taxon>Bacteria</taxon>
        <taxon>Bacillati</taxon>
        <taxon>Actinomycetota</taxon>
        <taxon>Actinomycetes</taxon>
        <taxon>Micrococcales</taxon>
        <taxon>Microbacteriaceae</taxon>
        <taxon>Microbacterium</taxon>
    </lineage>
</organism>
<name>A0ABW2ZNR2_9MICO</name>
<dbReference type="Gene3D" id="3.40.605.10">
    <property type="entry name" value="Aldehyde Dehydrogenase, Chain A, domain 1"/>
    <property type="match status" value="1"/>
</dbReference>
<comment type="similarity">
    <text evidence="1 6">Belongs to the aldehyde dehydrogenase family.</text>
</comment>
<feature type="active site" evidence="5">
    <location>
        <position position="244"/>
    </location>
</feature>
<dbReference type="PANTHER" id="PTHR42804">
    <property type="entry name" value="ALDEHYDE DEHYDROGENASE"/>
    <property type="match status" value="1"/>
</dbReference>
<dbReference type="CDD" id="cd07138">
    <property type="entry name" value="ALDH_CddD_SSP0762"/>
    <property type="match status" value="1"/>
</dbReference>
<dbReference type="Pfam" id="PF00171">
    <property type="entry name" value="Aldedh"/>
    <property type="match status" value="1"/>
</dbReference>
<keyword evidence="9" id="KW-1185">Reference proteome</keyword>
<comment type="caution">
    <text evidence="8">The sequence shown here is derived from an EMBL/GenBank/DDBJ whole genome shotgun (WGS) entry which is preliminary data.</text>
</comment>
<dbReference type="InterPro" id="IPR016161">
    <property type="entry name" value="Ald_DH/histidinol_DH"/>
</dbReference>
<dbReference type="PANTHER" id="PTHR42804:SF1">
    <property type="entry name" value="ALDEHYDE DEHYDROGENASE-RELATED"/>
    <property type="match status" value="1"/>
</dbReference>
<dbReference type="Gene3D" id="3.40.309.10">
    <property type="entry name" value="Aldehyde Dehydrogenase, Chain A, domain 2"/>
    <property type="match status" value="1"/>
</dbReference>
<evidence type="ECO:0000256" key="5">
    <source>
        <dbReference type="PROSITE-ProRule" id="PRU10007"/>
    </source>
</evidence>
<evidence type="ECO:0000256" key="4">
    <source>
        <dbReference type="ARBA" id="ARBA00049194"/>
    </source>
</evidence>
<evidence type="ECO:0000256" key="1">
    <source>
        <dbReference type="ARBA" id="ARBA00009986"/>
    </source>
</evidence>
<reference evidence="9" key="1">
    <citation type="journal article" date="2019" name="Int. J. Syst. Evol. Microbiol.">
        <title>The Global Catalogue of Microorganisms (GCM) 10K type strain sequencing project: providing services to taxonomists for standard genome sequencing and annotation.</title>
        <authorList>
            <consortium name="The Broad Institute Genomics Platform"/>
            <consortium name="The Broad Institute Genome Sequencing Center for Infectious Disease"/>
            <person name="Wu L."/>
            <person name="Ma J."/>
        </authorList>
    </citation>
    <scope>NUCLEOTIDE SEQUENCE [LARGE SCALE GENOMIC DNA]</scope>
    <source>
        <strain evidence="9">CCUG 50754</strain>
    </source>
</reference>
<dbReference type="PROSITE" id="PS00687">
    <property type="entry name" value="ALDEHYDE_DEHYDR_GLU"/>
    <property type="match status" value="1"/>
</dbReference>
<dbReference type="InterPro" id="IPR029510">
    <property type="entry name" value="Ald_DH_CS_GLU"/>
</dbReference>
<protein>
    <recommendedName>
        <fullName evidence="3">aldehyde dehydrogenase (NAD(+))</fullName>
        <ecNumber evidence="3">1.2.1.3</ecNumber>
    </recommendedName>
</protein>
<dbReference type="InterPro" id="IPR016160">
    <property type="entry name" value="Ald_DH_CS_CYS"/>
</dbReference>
<feature type="domain" description="Aldehyde dehydrogenase" evidence="7">
    <location>
        <begin position="11"/>
        <end position="467"/>
    </location>
</feature>
<dbReference type="PROSITE" id="PS00070">
    <property type="entry name" value="ALDEHYDE_DEHYDR_CYS"/>
    <property type="match status" value="1"/>
</dbReference>
<evidence type="ECO:0000259" key="7">
    <source>
        <dbReference type="Pfam" id="PF00171"/>
    </source>
</evidence>
<dbReference type="SUPFAM" id="SSF53720">
    <property type="entry name" value="ALDH-like"/>
    <property type="match status" value="1"/>
</dbReference>